<gene>
    <name evidence="3" type="ORF">L1049_012195</name>
</gene>
<name>A0AAP0RSE5_LIQFO</name>
<dbReference type="Pfam" id="PF01190">
    <property type="entry name" value="Pollen_Ole_e_1"/>
    <property type="match status" value="1"/>
</dbReference>
<evidence type="ECO:0000256" key="1">
    <source>
        <dbReference type="ARBA" id="ARBA00022729"/>
    </source>
</evidence>
<sequence>MASSQLLIVISSLLLSTLAFSSAIANDEIPTKTAEKKVDVVVEGMVYCQSCEHFGTWSLTGAEPIPSAKVGVICKDHKDTVSYYKVFETDGNGYFYGQLEGFKMGNSLLDHPLQSCHVKPISSPNEKCNLLSNINYGLNGSPLRYENKRLMGKNYEAVIYAAGPLAFHPAHCTPTTHF</sequence>
<protein>
    <recommendedName>
        <fullName evidence="5">Non-classical arabinogalactan protein 30</fullName>
    </recommendedName>
</protein>
<dbReference type="GO" id="GO:0071944">
    <property type="term" value="C:cell periphery"/>
    <property type="evidence" value="ECO:0007669"/>
    <property type="project" value="TreeGrafter"/>
</dbReference>
<organism evidence="3 4">
    <name type="scientific">Liquidambar formosana</name>
    <name type="common">Formosan gum</name>
    <dbReference type="NCBI Taxonomy" id="63359"/>
    <lineage>
        <taxon>Eukaryota</taxon>
        <taxon>Viridiplantae</taxon>
        <taxon>Streptophyta</taxon>
        <taxon>Embryophyta</taxon>
        <taxon>Tracheophyta</taxon>
        <taxon>Spermatophyta</taxon>
        <taxon>Magnoliopsida</taxon>
        <taxon>eudicotyledons</taxon>
        <taxon>Gunneridae</taxon>
        <taxon>Pentapetalae</taxon>
        <taxon>Saxifragales</taxon>
        <taxon>Altingiaceae</taxon>
        <taxon>Liquidambar</taxon>
    </lineage>
</organism>
<accession>A0AAP0RSE5</accession>
<dbReference type="GO" id="GO:0048767">
    <property type="term" value="P:root hair elongation"/>
    <property type="evidence" value="ECO:0007669"/>
    <property type="project" value="TreeGrafter"/>
</dbReference>
<dbReference type="PANTHER" id="PTHR33470">
    <property type="entry name" value="OS01G0164075 PROTEIN"/>
    <property type="match status" value="1"/>
</dbReference>
<dbReference type="AlphaFoldDB" id="A0AAP0RSE5"/>
<proteinExistence type="predicted"/>
<comment type="caution">
    <text evidence="3">The sequence shown here is derived from an EMBL/GenBank/DDBJ whole genome shotgun (WGS) entry which is preliminary data.</text>
</comment>
<evidence type="ECO:0000256" key="2">
    <source>
        <dbReference type="SAM" id="SignalP"/>
    </source>
</evidence>
<keyword evidence="1 2" id="KW-0732">Signal</keyword>
<evidence type="ECO:0000313" key="4">
    <source>
        <dbReference type="Proteomes" id="UP001415857"/>
    </source>
</evidence>
<dbReference type="Proteomes" id="UP001415857">
    <property type="component" value="Unassembled WGS sequence"/>
</dbReference>
<reference evidence="3 4" key="1">
    <citation type="journal article" date="2024" name="Plant J.">
        <title>Genome sequences and population genomics reveal climatic adaptation and genomic divergence between two closely related sweetgum species.</title>
        <authorList>
            <person name="Xu W.Q."/>
            <person name="Ren C.Q."/>
            <person name="Zhang X.Y."/>
            <person name="Comes H.P."/>
            <person name="Liu X.H."/>
            <person name="Li Y.G."/>
            <person name="Kettle C.J."/>
            <person name="Jalonen R."/>
            <person name="Gaisberger H."/>
            <person name="Ma Y.Z."/>
            <person name="Qiu Y.X."/>
        </authorList>
    </citation>
    <scope>NUCLEOTIDE SEQUENCE [LARGE SCALE GENOMIC DNA]</scope>
    <source>
        <strain evidence="3">Hangzhou</strain>
    </source>
</reference>
<evidence type="ECO:0008006" key="5">
    <source>
        <dbReference type="Google" id="ProtNLM"/>
    </source>
</evidence>
<evidence type="ECO:0000313" key="3">
    <source>
        <dbReference type="EMBL" id="KAK9283938.1"/>
    </source>
</evidence>
<keyword evidence="4" id="KW-1185">Reference proteome</keyword>
<feature type="signal peptide" evidence="2">
    <location>
        <begin position="1"/>
        <end position="21"/>
    </location>
</feature>
<feature type="chain" id="PRO_5042986912" description="Non-classical arabinogalactan protein 30" evidence="2">
    <location>
        <begin position="22"/>
        <end position="178"/>
    </location>
</feature>
<dbReference type="PANTHER" id="PTHR33470:SF4">
    <property type="entry name" value="OS01G0164025 PROTEIN"/>
    <property type="match status" value="1"/>
</dbReference>
<dbReference type="EMBL" id="JBBPBK010000006">
    <property type="protein sequence ID" value="KAK9283938.1"/>
    <property type="molecule type" value="Genomic_DNA"/>
</dbReference>
<dbReference type="GO" id="GO:0009826">
    <property type="term" value="P:unidimensional cell growth"/>
    <property type="evidence" value="ECO:0007669"/>
    <property type="project" value="TreeGrafter"/>
</dbReference>